<sequence length="109" mass="12658">MASFSQDTKWIEAKKVVGHVNWIEVVSYYRSIGGINVFVYSVVNGDKRLIVDVIDNDEVLLIGKADEPLTDSYTNVLNSRKVFKYSEELDFRNYYLRGQKFRIPTESQK</sequence>
<gene>
    <name evidence="1" type="ORF">Goe3_c06700</name>
</gene>
<dbReference type="Proteomes" id="UP000221795">
    <property type="component" value="Segment"/>
</dbReference>
<evidence type="ECO:0000313" key="2">
    <source>
        <dbReference type="Proteomes" id="UP000221795"/>
    </source>
</evidence>
<protein>
    <submittedName>
        <fullName evidence="1">Uncharacterized protein</fullName>
    </submittedName>
</protein>
<evidence type="ECO:0000313" key="1">
    <source>
        <dbReference type="EMBL" id="APZ82528.1"/>
    </source>
</evidence>
<dbReference type="EMBL" id="KY368640">
    <property type="protein sequence ID" value="APZ82528.1"/>
    <property type="molecule type" value="Genomic_DNA"/>
</dbReference>
<accession>A0A217ER23</accession>
<organism evidence="1 2">
    <name type="scientific">Bacillus phage vB_BsuM-Goe3</name>
    <dbReference type="NCBI Taxonomy" id="1933063"/>
    <lineage>
        <taxon>Viruses</taxon>
        <taxon>Duplodnaviria</taxon>
        <taxon>Heunggongvirae</taxon>
        <taxon>Uroviricota</taxon>
        <taxon>Caudoviricetes</taxon>
        <taxon>Herelleviridae</taxon>
        <taxon>Bastillevirinae</taxon>
        <taxon>Grisebachstrassevirus</taxon>
        <taxon>Grisebachstrassevirus goe3</taxon>
    </lineage>
</organism>
<name>A0A217ER23_BPGO3</name>
<reference evidence="1" key="1">
    <citation type="journal article" date="2017" name="Viruses">
        <title>Characterization of Bacillus subtilis Viruses vB_BsuM-Goe2 and vB_BsuM-Goe3.</title>
        <authorList>
            <person name="Willms I.M."/>
            <person name="Hoppert M."/>
            <person name="Hertel R."/>
        </authorList>
    </citation>
    <scope>NUCLEOTIDE SEQUENCE [LARGE SCALE GENOMIC DNA]</scope>
</reference>
<proteinExistence type="predicted"/>
<organismHost>
    <name type="scientific">Bacillus subtilis</name>
    <dbReference type="NCBI Taxonomy" id="1423"/>
</organismHost>
<keyword evidence="2" id="KW-1185">Reference proteome</keyword>